<organism evidence="7 8">
    <name type="scientific">Steinernema hermaphroditum</name>
    <dbReference type="NCBI Taxonomy" id="289476"/>
    <lineage>
        <taxon>Eukaryota</taxon>
        <taxon>Metazoa</taxon>
        <taxon>Ecdysozoa</taxon>
        <taxon>Nematoda</taxon>
        <taxon>Chromadorea</taxon>
        <taxon>Rhabditida</taxon>
        <taxon>Tylenchina</taxon>
        <taxon>Panagrolaimomorpha</taxon>
        <taxon>Strongyloidoidea</taxon>
        <taxon>Steinernematidae</taxon>
        <taxon>Steinernema</taxon>
    </lineage>
</organism>
<dbReference type="GO" id="GO:0016020">
    <property type="term" value="C:membrane"/>
    <property type="evidence" value="ECO:0007669"/>
    <property type="project" value="UniProtKB-SubCell"/>
</dbReference>
<feature type="transmembrane region" description="Helical" evidence="5">
    <location>
        <begin position="72"/>
        <end position="99"/>
    </location>
</feature>
<comment type="subcellular location">
    <subcellularLocation>
        <location evidence="1">Membrane</location>
    </subcellularLocation>
</comment>
<name>A0AA39HHX0_9BILA</name>
<keyword evidence="2 5" id="KW-0812">Transmembrane</keyword>
<evidence type="ECO:0000256" key="2">
    <source>
        <dbReference type="ARBA" id="ARBA00022692"/>
    </source>
</evidence>
<sequence length="331" mass="37522">MMLQLAVITFGIFGLGTFGIFGNLNIIFATLRSKELKSKCGILIGILGFCDLTCIVFEWQNAARLLLGVQSWRLSCFIFMTPYMFMINFQSTMILAVALDRFFAIMFPIKCRVIQTRTYILAMITPGALYGVGIVIAGYVYMIDEPIEVCNPPLGFPPNVSIAWNRITISINFAVLFVYLCAILGLKYKGKFSRLCEENKIKFGDGNGNGKSYYRHQQAIMKNLSVMIIFFILSWFVCHAAVLIVTLFNFGGEAMLHIAQSTAVIPAMLCYSQNFYIYFWRSDMYRSIFKKQLLRLVKCGKHSSQVYTTEGVTSKFHSPSFYSSRGTESRT</sequence>
<dbReference type="PROSITE" id="PS50262">
    <property type="entry name" value="G_PROTEIN_RECEP_F1_2"/>
    <property type="match status" value="1"/>
</dbReference>
<dbReference type="AlphaFoldDB" id="A0AA39HHX0"/>
<evidence type="ECO:0000313" key="8">
    <source>
        <dbReference type="Proteomes" id="UP001175271"/>
    </source>
</evidence>
<evidence type="ECO:0000259" key="6">
    <source>
        <dbReference type="PROSITE" id="PS50262"/>
    </source>
</evidence>
<gene>
    <name evidence="7" type="ORF">QR680_018129</name>
</gene>
<feature type="transmembrane region" description="Helical" evidence="5">
    <location>
        <begin position="40"/>
        <end position="60"/>
    </location>
</feature>
<dbReference type="PANTHER" id="PTHR23360">
    <property type="entry name" value="G-PROTEIN COUPLED RECEPTORS FAMILY 1 PROFILE DOMAIN-CONTAINING PROTEIN-RELATED"/>
    <property type="match status" value="1"/>
</dbReference>
<feature type="transmembrane region" description="Helical" evidence="5">
    <location>
        <begin position="163"/>
        <end position="186"/>
    </location>
</feature>
<dbReference type="GO" id="GO:0004930">
    <property type="term" value="F:G protein-coupled receptor activity"/>
    <property type="evidence" value="ECO:0007669"/>
    <property type="project" value="InterPro"/>
</dbReference>
<evidence type="ECO:0000256" key="4">
    <source>
        <dbReference type="ARBA" id="ARBA00023136"/>
    </source>
</evidence>
<feature type="domain" description="G-protein coupled receptors family 1 profile" evidence="6">
    <location>
        <begin position="22"/>
        <end position="278"/>
    </location>
</feature>
<feature type="transmembrane region" description="Helical" evidence="5">
    <location>
        <begin position="254"/>
        <end position="280"/>
    </location>
</feature>
<feature type="transmembrane region" description="Helical" evidence="5">
    <location>
        <begin position="119"/>
        <end position="143"/>
    </location>
</feature>
<feature type="transmembrane region" description="Helical" evidence="5">
    <location>
        <begin position="224"/>
        <end position="248"/>
    </location>
</feature>
<comment type="caution">
    <text evidence="7">The sequence shown here is derived from an EMBL/GenBank/DDBJ whole genome shotgun (WGS) entry which is preliminary data.</text>
</comment>
<dbReference type="Gene3D" id="1.20.1070.10">
    <property type="entry name" value="Rhodopsin 7-helix transmembrane proteins"/>
    <property type="match status" value="1"/>
</dbReference>
<dbReference type="InterPro" id="IPR017452">
    <property type="entry name" value="GPCR_Rhodpsn_7TM"/>
</dbReference>
<keyword evidence="3 5" id="KW-1133">Transmembrane helix</keyword>
<dbReference type="SMART" id="SM01381">
    <property type="entry name" value="7TM_GPCR_Srsx"/>
    <property type="match status" value="1"/>
</dbReference>
<reference evidence="7" key="1">
    <citation type="submission" date="2023-06" db="EMBL/GenBank/DDBJ databases">
        <title>Genomic analysis of the entomopathogenic nematode Steinernema hermaphroditum.</title>
        <authorList>
            <person name="Schwarz E.M."/>
            <person name="Heppert J.K."/>
            <person name="Baniya A."/>
            <person name="Schwartz H.T."/>
            <person name="Tan C.-H."/>
            <person name="Antoshechkin I."/>
            <person name="Sternberg P.W."/>
            <person name="Goodrich-Blair H."/>
            <person name="Dillman A.R."/>
        </authorList>
    </citation>
    <scope>NUCLEOTIDE SEQUENCE</scope>
    <source>
        <strain evidence="7">PS9179</strain>
        <tissue evidence="7">Whole animal</tissue>
    </source>
</reference>
<dbReference type="CDD" id="cd00637">
    <property type="entry name" value="7tm_classA_rhodopsin-like"/>
    <property type="match status" value="1"/>
</dbReference>
<dbReference type="SUPFAM" id="SSF81321">
    <property type="entry name" value="Family A G protein-coupled receptor-like"/>
    <property type="match status" value="1"/>
</dbReference>
<dbReference type="InterPro" id="IPR000276">
    <property type="entry name" value="GPCR_Rhodpsn"/>
</dbReference>
<dbReference type="EMBL" id="JAUCMV010000004">
    <property type="protein sequence ID" value="KAK0405674.1"/>
    <property type="molecule type" value="Genomic_DNA"/>
</dbReference>
<accession>A0AA39HHX0</accession>
<dbReference type="InterPro" id="IPR019424">
    <property type="entry name" value="7TM_GPCR_Srsx"/>
</dbReference>
<dbReference type="InterPro" id="IPR047130">
    <property type="entry name" value="7TM_GPCR_Srsx_nematod"/>
</dbReference>
<dbReference type="Proteomes" id="UP001175271">
    <property type="component" value="Unassembled WGS sequence"/>
</dbReference>
<keyword evidence="4 5" id="KW-0472">Membrane</keyword>
<evidence type="ECO:0000313" key="7">
    <source>
        <dbReference type="EMBL" id="KAK0405674.1"/>
    </source>
</evidence>
<feature type="transmembrane region" description="Helical" evidence="5">
    <location>
        <begin position="6"/>
        <end position="28"/>
    </location>
</feature>
<evidence type="ECO:0000256" key="3">
    <source>
        <dbReference type="ARBA" id="ARBA00022989"/>
    </source>
</evidence>
<dbReference type="PANTHER" id="PTHR23360:SF67">
    <property type="entry name" value="G-PROTEIN COUPLED RECEPTORS FAMILY 1 PROFILE DOMAIN-CONTAINING PROTEIN"/>
    <property type="match status" value="1"/>
</dbReference>
<protein>
    <recommendedName>
        <fullName evidence="6">G-protein coupled receptors family 1 profile domain-containing protein</fullName>
    </recommendedName>
</protein>
<proteinExistence type="predicted"/>
<keyword evidence="8" id="KW-1185">Reference proteome</keyword>
<dbReference type="Pfam" id="PF10320">
    <property type="entry name" value="7TM_GPCR_Srsx"/>
    <property type="match status" value="1"/>
</dbReference>
<evidence type="ECO:0000256" key="1">
    <source>
        <dbReference type="ARBA" id="ARBA00004370"/>
    </source>
</evidence>
<evidence type="ECO:0000256" key="5">
    <source>
        <dbReference type="SAM" id="Phobius"/>
    </source>
</evidence>